<dbReference type="PATRIC" id="fig|1379910.4.peg.2477"/>
<name>A0A0H4W6R3_9BACT</name>
<sequence>MKSTKYLIYLAVFSLLFSSACTDDDALDPTPIATNCKPIKFTDEEGVSLITYNQDKITSLKTQYYGIVTIEYHTSGATNGKPSKLTFSAGDQGAGHLEYTYNPQGKVSSSLFTSQELSEMLGGSFQSNFEYNGSGQISKVSRVIVFAGEPGEAPTAYPVGYSTYEYNAKGNVTLVKDYDDGESTPTTVNEITYDDKINATAQVENLLIGIPGLPPASPNNALTSVMKEGGTVNKSESYTNTYVYNSGGYPTKITRTPQQGTPNVTSIEYSCQ</sequence>
<reference evidence="2 3" key="1">
    <citation type="submission" date="2015-01" db="EMBL/GenBank/DDBJ databases">
        <title>Rufibacter sp./DG31D/ whole genome sequencing.</title>
        <authorList>
            <person name="Kim M.K."/>
            <person name="Srinivasan S."/>
            <person name="Lee J.-J."/>
        </authorList>
    </citation>
    <scope>NUCLEOTIDE SEQUENCE [LARGE SCALE GENOMIC DNA]</scope>
    <source>
        <strain evidence="2 3">DG31D</strain>
    </source>
</reference>
<dbReference type="RefSeq" id="WP_048921054.1">
    <property type="nucleotide sequence ID" value="NZ_CP010777.1"/>
</dbReference>
<dbReference type="Gene3D" id="2.180.10.10">
    <property type="entry name" value="RHS repeat-associated core"/>
    <property type="match status" value="1"/>
</dbReference>
<proteinExistence type="predicted"/>
<dbReference type="AlphaFoldDB" id="A0A0H4W6R3"/>
<evidence type="ECO:0000313" key="2">
    <source>
        <dbReference type="EMBL" id="AKQ46106.1"/>
    </source>
</evidence>
<accession>A0A0H4W6R3</accession>
<evidence type="ECO:0008006" key="4">
    <source>
        <dbReference type="Google" id="ProtNLM"/>
    </source>
</evidence>
<dbReference type="OrthoDB" id="892795at2"/>
<evidence type="ECO:0000256" key="1">
    <source>
        <dbReference type="SAM" id="SignalP"/>
    </source>
</evidence>
<organism evidence="2 3">
    <name type="scientific">Rufibacter radiotolerans</name>
    <dbReference type="NCBI Taxonomy" id="1379910"/>
    <lineage>
        <taxon>Bacteria</taxon>
        <taxon>Pseudomonadati</taxon>
        <taxon>Bacteroidota</taxon>
        <taxon>Cytophagia</taxon>
        <taxon>Cytophagales</taxon>
        <taxon>Hymenobacteraceae</taxon>
        <taxon>Rufibacter</taxon>
    </lineage>
</organism>
<dbReference type="Proteomes" id="UP000036458">
    <property type="component" value="Chromosome"/>
</dbReference>
<protein>
    <recommendedName>
        <fullName evidence="4">DUF4595 domain-containing protein</fullName>
    </recommendedName>
</protein>
<dbReference type="PROSITE" id="PS51257">
    <property type="entry name" value="PROKAR_LIPOPROTEIN"/>
    <property type="match status" value="1"/>
</dbReference>
<gene>
    <name evidence="2" type="ORF">TH63_11455</name>
</gene>
<feature type="chain" id="PRO_5005211527" description="DUF4595 domain-containing protein" evidence="1">
    <location>
        <begin position="23"/>
        <end position="272"/>
    </location>
</feature>
<dbReference type="KEGG" id="ruf:TH63_11455"/>
<keyword evidence="3" id="KW-1185">Reference proteome</keyword>
<keyword evidence="1" id="KW-0732">Signal</keyword>
<feature type="signal peptide" evidence="1">
    <location>
        <begin position="1"/>
        <end position="22"/>
    </location>
</feature>
<evidence type="ECO:0000313" key="3">
    <source>
        <dbReference type="Proteomes" id="UP000036458"/>
    </source>
</evidence>
<dbReference type="EMBL" id="CP010777">
    <property type="protein sequence ID" value="AKQ46106.1"/>
    <property type="molecule type" value="Genomic_DNA"/>
</dbReference>